<gene>
    <name evidence="6" type="ORF">NCTC10821_03392</name>
</gene>
<dbReference type="InterPro" id="IPR000675">
    <property type="entry name" value="Cutinase/axe"/>
</dbReference>
<feature type="chain" id="PRO_5016821631" evidence="5">
    <location>
        <begin position="28"/>
        <end position="218"/>
    </location>
</feature>
<dbReference type="Pfam" id="PF01083">
    <property type="entry name" value="Cutinase"/>
    <property type="match status" value="1"/>
</dbReference>
<keyword evidence="2" id="KW-0719">Serine esterase</keyword>
<evidence type="ECO:0000313" key="6">
    <source>
        <dbReference type="EMBL" id="STZ59854.1"/>
    </source>
</evidence>
<keyword evidence="4" id="KW-1015">Disulfide bond</keyword>
<keyword evidence="3" id="KW-0378">Hydrolase</keyword>
<evidence type="ECO:0000256" key="4">
    <source>
        <dbReference type="ARBA" id="ARBA00023157"/>
    </source>
</evidence>
<feature type="signal peptide" evidence="5">
    <location>
        <begin position="1"/>
        <end position="27"/>
    </location>
</feature>
<dbReference type="SMART" id="SM01110">
    <property type="entry name" value="Cutinase"/>
    <property type="match status" value="1"/>
</dbReference>
<dbReference type="PANTHER" id="PTHR33630:SF9">
    <property type="entry name" value="CUTINASE 4"/>
    <property type="match status" value="1"/>
</dbReference>
<reference evidence="6 7" key="1">
    <citation type="submission" date="2018-06" db="EMBL/GenBank/DDBJ databases">
        <authorList>
            <consortium name="Pathogen Informatics"/>
            <person name="Doyle S."/>
        </authorList>
    </citation>
    <scope>NUCLEOTIDE SEQUENCE [LARGE SCALE GENOMIC DNA]</scope>
    <source>
        <strain evidence="6 7">NCTC10821</strain>
    </source>
</reference>
<sequence length="218" mass="22923">MTTRWARIVAAVVTAVAAAWTPLDAPAAIAEPCPDIEVVFARGSGEPPGVGGVGRAFVDAVRSQAGRRSVGVYAVRYAASSNFANRPEIAQTIAAGVRDEADHLMWMVRRCPDTKLVLAGYSQGAALTGMLTSTPLPAEVSDHVAAVVFFGKPSGELLPRYSVTRIIIGPRFAFKTMDLCAPGDAVCEGILDGPRAAHRLYPVNGMVSRAAVYAVSKL</sequence>
<evidence type="ECO:0000256" key="3">
    <source>
        <dbReference type="ARBA" id="ARBA00022801"/>
    </source>
</evidence>
<name>A0A378TH38_9MYCO</name>
<proteinExistence type="inferred from homology"/>
<dbReference type="OrthoDB" id="3690529at2"/>
<protein>
    <submittedName>
        <fullName evidence="6">Cutinase</fullName>
    </submittedName>
</protein>
<keyword evidence="7" id="KW-1185">Reference proteome</keyword>
<dbReference type="AlphaFoldDB" id="A0A378TH38"/>
<dbReference type="EMBL" id="UGQT01000001">
    <property type="protein sequence ID" value="STZ59854.1"/>
    <property type="molecule type" value="Genomic_DNA"/>
</dbReference>
<organism evidence="6 7">
    <name type="scientific">Mycolicibacterium tokaiense</name>
    <dbReference type="NCBI Taxonomy" id="39695"/>
    <lineage>
        <taxon>Bacteria</taxon>
        <taxon>Bacillati</taxon>
        <taxon>Actinomycetota</taxon>
        <taxon>Actinomycetes</taxon>
        <taxon>Mycobacteriales</taxon>
        <taxon>Mycobacteriaceae</taxon>
        <taxon>Mycolicibacterium</taxon>
    </lineage>
</organism>
<dbReference type="Gene3D" id="3.40.50.1820">
    <property type="entry name" value="alpha/beta hydrolase"/>
    <property type="match status" value="1"/>
</dbReference>
<evidence type="ECO:0000256" key="5">
    <source>
        <dbReference type="SAM" id="SignalP"/>
    </source>
</evidence>
<dbReference type="RefSeq" id="WP_115279216.1">
    <property type="nucleotide sequence ID" value="NZ_AP022600.1"/>
</dbReference>
<keyword evidence="5" id="KW-0732">Signal</keyword>
<evidence type="ECO:0000313" key="7">
    <source>
        <dbReference type="Proteomes" id="UP000254978"/>
    </source>
</evidence>
<dbReference type="GO" id="GO:0052689">
    <property type="term" value="F:carboxylic ester hydrolase activity"/>
    <property type="evidence" value="ECO:0007669"/>
    <property type="project" value="UniProtKB-KW"/>
</dbReference>
<evidence type="ECO:0000256" key="1">
    <source>
        <dbReference type="ARBA" id="ARBA00007534"/>
    </source>
</evidence>
<comment type="similarity">
    <text evidence="1">Belongs to the cutinase family.</text>
</comment>
<dbReference type="Proteomes" id="UP000254978">
    <property type="component" value="Unassembled WGS sequence"/>
</dbReference>
<accession>A0A378TH38</accession>
<dbReference type="InterPro" id="IPR029058">
    <property type="entry name" value="AB_hydrolase_fold"/>
</dbReference>
<dbReference type="SUPFAM" id="SSF53474">
    <property type="entry name" value="alpha/beta-Hydrolases"/>
    <property type="match status" value="1"/>
</dbReference>
<dbReference type="PANTHER" id="PTHR33630">
    <property type="entry name" value="CUTINASE RV1984C-RELATED-RELATED"/>
    <property type="match status" value="1"/>
</dbReference>
<evidence type="ECO:0000256" key="2">
    <source>
        <dbReference type="ARBA" id="ARBA00022487"/>
    </source>
</evidence>